<reference evidence="1" key="1">
    <citation type="submission" date="2010-08" db="EMBL/GenBank/DDBJ databases">
        <authorList>
            <person name="Muzny D."/>
            <person name="Qin X."/>
            <person name="Buhay C."/>
            <person name="Dugan-Rocha S."/>
            <person name="Ding Y."/>
            <person name="Chen G."/>
            <person name="Hawes A."/>
            <person name="Holder M."/>
            <person name="Jhangiani S."/>
            <person name="Johnson A."/>
            <person name="Khan Z."/>
            <person name="Li Z."/>
            <person name="Liu W."/>
            <person name="Liu X."/>
            <person name="Perez L."/>
            <person name="Shen H."/>
            <person name="Wang Q."/>
            <person name="Watt J."/>
            <person name="Xi L."/>
            <person name="Xin Y."/>
            <person name="Zhou J."/>
            <person name="Deng J."/>
            <person name="Jiang H."/>
            <person name="Liu Y."/>
            <person name="Qu J."/>
            <person name="Song X.-Z."/>
            <person name="Zhang L."/>
            <person name="Villasana D."/>
            <person name="Johnson A."/>
            <person name="Liu J."/>
            <person name="Liyanage D."/>
            <person name="Lorensuhewa L."/>
            <person name="Robinson T."/>
            <person name="Song A."/>
            <person name="Song B.-B."/>
            <person name="Dinh H."/>
            <person name="Thornton R."/>
            <person name="Coyle M."/>
            <person name="Francisco L."/>
            <person name="Jackson L."/>
            <person name="Javaid M."/>
            <person name="Korchina V."/>
            <person name="Kovar C."/>
            <person name="Mata R."/>
            <person name="Mathew T."/>
            <person name="Ngo R."/>
            <person name="Nguyen L."/>
            <person name="Nguyen N."/>
            <person name="Okwuonu G."/>
            <person name="Ongeri F."/>
            <person name="Pham C."/>
            <person name="Simmons D."/>
            <person name="Wilczek-Boney K."/>
            <person name="Hale W."/>
            <person name="Jakkamsetti A."/>
            <person name="Pham P."/>
            <person name="Ruth R."/>
            <person name="San Lucas F."/>
            <person name="Warren J."/>
            <person name="Zhang J."/>
            <person name="Zhao Z."/>
            <person name="Zhou C."/>
            <person name="Zhu D."/>
            <person name="Lee S."/>
            <person name="Bess C."/>
            <person name="Blankenburg K."/>
            <person name="Forbes L."/>
            <person name="Fu Q."/>
            <person name="Gubbala S."/>
            <person name="Hirani K."/>
            <person name="Jayaseelan J.C."/>
            <person name="Lara F."/>
            <person name="Munidasa M."/>
            <person name="Palculict T."/>
            <person name="Patil S."/>
            <person name="Pu L.-L."/>
            <person name="Saada N."/>
            <person name="Tang L."/>
            <person name="Weissenberger G."/>
            <person name="Zhu Y."/>
            <person name="Hemphill L."/>
            <person name="Shang Y."/>
            <person name="Youmans B."/>
            <person name="Ayvaz T."/>
            <person name="Ross M."/>
            <person name="Santibanez J."/>
            <person name="Aqrawi P."/>
            <person name="Gross S."/>
            <person name="Joshi V."/>
            <person name="Fowler G."/>
            <person name="Nazareth L."/>
            <person name="Reid J."/>
            <person name="Worley K."/>
            <person name="Petrosino J."/>
            <person name="Highlander S."/>
            <person name="Gibbs R."/>
        </authorList>
    </citation>
    <scope>NUCLEOTIDE SEQUENCE [LARGE SCALE GENOMIC DNA]</scope>
    <source>
        <strain evidence="1">DSM 15272</strain>
    </source>
</reference>
<sequence>MSGFSPMTRELIIERAGQCCERCYRYARGGSIHHRRPRGMGGSRRPETNAASNGVLLCDGPAAADGQGGCHRWVENHRTEALELGLLVPQGHNPRTTPVQLHVGLVYLTDDGMYEHEEPT</sequence>
<dbReference type="STRING" id="585531.HMPREF0063_10069"/>
<evidence type="ECO:0008006" key="3">
    <source>
        <dbReference type="Google" id="ProtNLM"/>
    </source>
</evidence>
<comment type="caution">
    <text evidence="1">The sequence shown here is derived from an EMBL/GenBank/DDBJ whole genome shotgun (WGS) entry which is preliminary data.</text>
</comment>
<evidence type="ECO:0000313" key="2">
    <source>
        <dbReference type="Proteomes" id="UP000003111"/>
    </source>
</evidence>
<dbReference type="eggNOG" id="COG1403">
    <property type="taxonomic scope" value="Bacteria"/>
</dbReference>
<dbReference type="EMBL" id="ACLF03000001">
    <property type="protein sequence ID" value="EFQ84728.1"/>
    <property type="molecule type" value="Genomic_DNA"/>
</dbReference>
<protein>
    <recommendedName>
        <fullName evidence="3">HNH endonuclease</fullName>
    </recommendedName>
</protein>
<proteinExistence type="predicted"/>
<organism evidence="1 2">
    <name type="scientific">Aeromicrobium marinum DSM 15272</name>
    <dbReference type="NCBI Taxonomy" id="585531"/>
    <lineage>
        <taxon>Bacteria</taxon>
        <taxon>Bacillati</taxon>
        <taxon>Actinomycetota</taxon>
        <taxon>Actinomycetes</taxon>
        <taxon>Propionibacteriales</taxon>
        <taxon>Nocardioidaceae</taxon>
        <taxon>Aeromicrobium</taxon>
    </lineage>
</organism>
<name>E2S7R2_9ACTN</name>
<dbReference type="HOGENOM" id="CLU_1935840_0_0_11"/>
<dbReference type="AlphaFoldDB" id="E2S7R2"/>
<accession>E2S7R2</accession>
<gene>
    <name evidence="1" type="ORF">HMPREF0063_10069</name>
</gene>
<dbReference type="Proteomes" id="UP000003111">
    <property type="component" value="Unassembled WGS sequence"/>
</dbReference>
<evidence type="ECO:0000313" key="1">
    <source>
        <dbReference type="EMBL" id="EFQ84728.1"/>
    </source>
</evidence>
<keyword evidence="2" id="KW-1185">Reference proteome</keyword>